<dbReference type="InterPro" id="IPR001650">
    <property type="entry name" value="Helicase_C-like"/>
</dbReference>
<dbReference type="InterPro" id="IPR018973">
    <property type="entry name" value="MZB"/>
</dbReference>
<dbReference type="Gene3D" id="3.40.50.300">
    <property type="entry name" value="P-loop containing nucleotide triphosphate hydrolases"/>
    <property type="match status" value="2"/>
</dbReference>
<protein>
    <submittedName>
        <fullName evidence="5">DEAD/DEAH box helicase</fullName>
    </submittedName>
</protein>
<proteinExistence type="predicted"/>
<accession>A0A846WBV5</accession>
<keyword evidence="1" id="KW-0547">Nucleotide-binding</keyword>
<evidence type="ECO:0000256" key="2">
    <source>
        <dbReference type="ARBA" id="ARBA00022840"/>
    </source>
</evidence>
<dbReference type="GO" id="GO:0043138">
    <property type="term" value="F:3'-5' DNA helicase activity"/>
    <property type="evidence" value="ECO:0007669"/>
    <property type="project" value="TreeGrafter"/>
</dbReference>
<reference evidence="5 6" key="1">
    <citation type="submission" date="2020-04" db="EMBL/GenBank/DDBJ databases">
        <title>MicrobeNet Type strains.</title>
        <authorList>
            <person name="Nicholson A.C."/>
        </authorList>
    </citation>
    <scope>NUCLEOTIDE SEQUENCE [LARGE SCALE GENOMIC DNA]</scope>
    <source>
        <strain evidence="5 6">DSM 44960</strain>
    </source>
</reference>
<keyword evidence="2" id="KW-0067">ATP-binding</keyword>
<gene>
    <name evidence="5" type="ORF">HGA10_27160</name>
</gene>
<evidence type="ECO:0000313" key="6">
    <source>
        <dbReference type="Proteomes" id="UP000572007"/>
    </source>
</evidence>
<dbReference type="GO" id="GO:0005524">
    <property type="term" value="F:ATP binding"/>
    <property type="evidence" value="ECO:0007669"/>
    <property type="project" value="UniProtKB-KW"/>
</dbReference>
<dbReference type="InterPro" id="IPR027417">
    <property type="entry name" value="P-loop_NTPase"/>
</dbReference>
<evidence type="ECO:0000313" key="5">
    <source>
        <dbReference type="EMBL" id="NKX90969.1"/>
    </source>
</evidence>
<organism evidence="5 6">
    <name type="scientific">Nocardia coubleae</name>
    <dbReference type="NCBI Taxonomy" id="356147"/>
    <lineage>
        <taxon>Bacteria</taxon>
        <taxon>Bacillati</taxon>
        <taxon>Actinomycetota</taxon>
        <taxon>Actinomycetes</taxon>
        <taxon>Mycobacteriales</taxon>
        <taxon>Nocardiaceae</taxon>
        <taxon>Nocardia</taxon>
    </lineage>
</organism>
<dbReference type="Pfam" id="PF00271">
    <property type="entry name" value="Helicase_C"/>
    <property type="match status" value="1"/>
</dbReference>
<keyword evidence="5" id="KW-0347">Helicase</keyword>
<dbReference type="GO" id="GO:0006289">
    <property type="term" value="P:nucleotide-excision repair"/>
    <property type="evidence" value="ECO:0007669"/>
    <property type="project" value="TreeGrafter"/>
</dbReference>
<evidence type="ECO:0000259" key="4">
    <source>
        <dbReference type="PROSITE" id="PS51194"/>
    </source>
</evidence>
<dbReference type="SMART" id="SM00490">
    <property type="entry name" value="HELICc"/>
    <property type="match status" value="1"/>
</dbReference>
<name>A0A846WBV5_9NOCA</name>
<dbReference type="PROSITE" id="PS51194">
    <property type="entry name" value="HELICASE_CTER"/>
    <property type="match status" value="1"/>
</dbReference>
<dbReference type="GO" id="GO:0036297">
    <property type="term" value="P:interstrand cross-link repair"/>
    <property type="evidence" value="ECO:0007669"/>
    <property type="project" value="TreeGrafter"/>
</dbReference>
<dbReference type="SMART" id="SM00487">
    <property type="entry name" value="DEXDc"/>
    <property type="match status" value="1"/>
</dbReference>
<dbReference type="InterPro" id="IPR011545">
    <property type="entry name" value="DEAD/DEAH_box_helicase_dom"/>
</dbReference>
<dbReference type="InterPro" id="IPR014001">
    <property type="entry name" value="Helicase_ATP-bd"/>
</dbReference>
<comment type="caution">
    <text evidence="5">The sequence shown here is derived from an EMBL/GenBank/DDBJ whole genome shotgun (WGS) entry which is preliminary data.</text>
</comment>
<dbReference type="RefSeq" id="WP_067643181.1">
    <property type="nucleotide sequence ID" value="NZ_JAAXOM010000008.1"/>
</dbReference>
<dbReference type="PANTHER" id="PTHR47957:SF3">
    <property type="entry name" value="ATP-DEPENDENT HELICASE HRQ1"/>
    <property type="match status" value="1"/>
</dbReference>
<dbReference type="Pfam" id="PF00270">
    <property type="entry name" value="DEAD"/>
    <property type="match status" value="1"/>
</dbReference>
<sequence length="2109" mass="232423">MGALLPTLQAERLREGLTDYLTTTFALTDPDTQGALTDFIGDPADGLFKGPYVRLRLPFAPARGNWGMHLDWWPKYFEPYGHQAAAFERLSTKFQRRPLPTLVTTGTGSGKTESFLIPILDHVLRAKKAGVVGMKALIIYPMNALANDQEQRLAKMITEHSELSGITAGLYTGEQSSGGRTMVSEAGLITDRRLMHDSPPDILLTNYKMLDHMLLRPDRAAIWRQSADSLQYVVLDEFHTYDGAQGTDVAMLLRRLGLTVKSHWNAGSPVTEADRARPLGKITPVATSATLGSKGSPTSMLDFAKTVFGETFTPETLIGETRLDTEDWLAQRRRDLDRTFSPVEPVIDQALAELDRTTAQTVTNKRLTAAVLATLFRHTSDVDDTHERITASLHKLDESEMLDLIKRHGTFARVLRSAIDAISTATLAATVLPAQTGERDLTRGLANRERYVGYLLAALSHVRAEVGRSALNVDVHLWLRELSRIDRAAAVTPQFRWPDDGKLDGTTVDYYPSLYCRHCGRSGWGVRLGPTGHTLDAGDEDVRSYHATGGPRFRALISAPAEAEIDTPVEGLRWFRVDDREIVDERPDADSDEVLDGRVLPVLFLKGPEADENSRRDVCPACGADDGIRFLGSAIATQLSVALSNLFGDAKLADGEKKALVFTDSVQDAAHRAGFVQARSHTLSLRSTLRNALGDKVSGEQMLTLAELCDAVLDRAGEDARRRYHLLAPDIVERDEFAPFWDPDSTAQARRKAARTVARRLQFDIDLEFGLQSRLGRTLELTGSVVSEVDLGSPRRVAQLGADALKRTEHQLAFSEPDEAAVTQWVRGVAERMRTRGAIAHDWLTKYVQRDANRRWVWGGRPKGQGMPAFPKGRPAPAFPALGGRTIPDGFDPITVSASWYARWASRCLNVSPIEGGSLARALFEVFAEERVVITENTEKSLTAYLLTHDSVLVGIPDPAGLTGMRYLLVCDVCQTPTPGSAAVVDQLDGAPCLLTRCPGRLARAAKHNNFYRDLYDNSEMKRVVAREHTSLLPTATRLEYENKFKATASDPTAPNVLVATPTLEMGIDIGDLSTVMLGSMPRTVSSYLQRVGRAGRLTGNSLALAFVRGRGEHLPKLGDPTSVIQGEVRPPATFLTAEEILQRQYIAHIIDRLARRAGAEDPGNATNVLSSFDSGTWMGTLIETADDDADLLVDEFLGQFGDLLRTETAANLRDWATPPGLGEHSGLGALLRDAVHRWNRDVNELRHRRTAVDAAIPDFEQRANSPAATDDDKRDLRTARGTLRLLSKSISALTTEHWVGVLERYGVLPNYTLLDDAVLLDVGITWIDPDTNQYAEDTASYQRGSRVALTELAPGATFYAQGLAVEIDAIDLGAGESAIQIWRLCPSCGWAGITHTADPTPPPNQCPRCHTSAIADVSQQLQVVEMAKVSAEVRRDEAAINDIRDERRKESFTVLAAADIDPDNVTKRWFVAEQDFGAEYLRRMDIRWLNMGRRNSQGGKRTIAGNTTTGSLFRVCSGCGQLDKVAGRNEPHEHRSWCRYRKADDEKHVREIALARTLRTQAVLLHLPSWLEYDSFAHPSLSAAILLGLRQVIGGSPEHLDVAAITDALHNPNQRALLIHDTVPGGTGYLADFANPRQVWEVLAAARTVVKNCYCTDRLACHKCLLPFAPPRELDKVSRITAAKVLDDLLACRDGEPDAKSWLDSVTEETAVPKGSAESPLEREFYRAFTERLTTMGATVTEKPGTYGPTATIKLPGTKIRTWQLEPQVLMGNSQPDFQLRTSDPDIPLIAVFADGRRYHATPEHNRVADDAHKREILRSGGVVVWSFSHDDLERFRAARTEKPTWFTEKLEGPTRKHGNLKPKLFKLLHADPITQLIEYMLEPEREPWEAVGRWLPLMFLLNGRHQGDADAIASWALDLLDGTASTPADGEYNCWSYSDGPLTITAATNKGMKTLDAVLALDDRDEKLELDGGRAWKEWLRLSNWFGLADHVITTRTLLQANSTVPERGPDAGSAELTPDWQVLYDDTVSDAERELVLALAAAGVPVPVLGVETDRGDVIDMGWPDVRLGVLLAEPEAANTMTEQGWKICPADPAELVRALQTNGVM</sequence>
<evidence type="ECO:0000256" key="1">
    <source>
        <dbReference type="ARBA" id="ARBA00022741"/>
    </source>
</evidence>
<feature type="domain" description="Helicase C-terminal" evidence="4">
    <location>
        <begin position="984"/>
        <end position="1142"/>
    </location>
</feature>
<evidence type="ECO:0000259" key="3">
    <source>
        <dbReference type="PROSITE" id="PS51192"/>
    </source>
</evidence>
<dbReference type="PROSITE" id="PS51192">
    <property type="entry name" value="HELICASE_ATP_BIND_1"/>
    <property type="match status" value="1"/>
</dbReference>
<feature type="domain" description="Helicase ATP-binding" evidence="3">
    <location>
        <begin position="92"/>
        <end position="309"/>
    </location>
</feature>
<keyword evidence="5" id="KW-0378">Hydrolase</keyword>
<dbReference type="GO" id="GO:0003676">
    <property type="term" value="F:nucleic acid binding"/>
    <property type="evidence" value="ECO:0007669"/>
    <property type="project" value="InterPro"/>
</dbReference>
<dbReference type="PANTHER" id="PTHR47957">
    <property type="entry name" value="ATP-DEPENDENT HELICASE HRQ1"/>
    <property type="match status" value="1"/>
</dbReference>
<dbReference type="Proteomes" id="UP000572007">
    <property type="component" value="Unassembled WGS sequence"/>
</dbReference>
<dbReference type="EMBL" id="JAAXOM010000008">
    <property type="protein sequence ID" value="NKX90969.1"/>
    <property type="molecule type" value="Genomic_DNA"/>
</dbReference>
<keyword evidence="6" id="KW-1185">Reference proteome</keyword>
<dbReference type="Pfam" id="PF09369">
    <property type="entry name" value="MZB"/>
    <property type="match status" value="1"/>
</dbReference>
<dbReference type="SUPFAM" id="SSF52540">
    <property type="entry name" value="P-loop containing nucleoside triphosphate hydrolases"/>
    <property type="match status" value="2"/>
</dbReference>